<dbReference type="PROSITE" id="PS50297">
    <property type="entry name" value="ANK_REP_REGION"/>
    <property type="match status" value="1"/>
</dbReference>
<reference evidence="4 5" key="1">
    <citation type="submission" date="2015-10" db="EMBL/GenBank/DDBJ databases">
        <title>Draft genome sequence of Streptomyces canus DSM 40017, type strain for the species Streptomyces canus.</title>
        <authorList>
            <person name="Ruckert C."/>
            <person name="Winkler A."/>
            <person name="Kalinowski J."/>
            <person name="Kampfer P."/>
            <person name="Glaeser S."/>
        </authorList>
    </citation>
    <scope>NUCLEOTIDE SEQUENCE [LARGE SCALE GENOMIC DNA]</scope>
    <source>
        <strain evidence="4 5">DSM 40017</strain>
    </source>
</reference>
<sequence>MSLSADGAGWTPLHFAAQAQEPVIVEELLAAGVSVDVPDGQGNTALWRAVFSYRGDPAVLRLLLAAGRRLTRATLASWRTA</sequence>
<evidence type="ECO:0000256" key="2">
    <source>
        <dbReference type="ARBA" id="ARBA00023043"/>
    </source>
</evidence>
<evidence type="ECO:0000256" key="1">
    <source>
        <dbReference type="ARBA" id="ARBA00022737"/>
    </source>
</evidence>
<evidence type="ECO:0000313" key="4">
    <source>
        <dbReference type="EMBL" id="KUN74028.1"/>
    </source>
</evidence>
<dbReference type="EMBL" id="LMWU01000001">
    <property type="protein sequence ID" value="KUN74028.1"/>
    <property type="molecule type" value="Genomic_DNA"/>
</dbReference>
<dbReference type="AlphaFoldDB" id="A0A101SHR4"/>
<dbReference type="PANTHER" id="PTHR24171:SF8">
    <property type="entry name" value="BRCA1-ASSOCIATED RING DOMAIN PROTEIN 1"/>
    <property type="match status" value="1"/>
</dbReference>
<dbReference type="STRING" id="58343.AQJ46_00005"/>
<evidence type="ECO:0000256" key="3">
    <source>
        <dbReference type="PROSITE-ProRule" id="PRU00023"/>
    </source>
</evidence>
<organism evidence="4 5">
    <name type="scientific">Streptomyces canus</name>
    <dbReference type="NCBI Taxonomy" id="58343"/>
    <lineage>
        <taxon>Bacteria</taxon>
        <taxon>Bacillati</taxon>
        <taxon>Actinomycetota</taxon>
        <taxon>Actinomycetes</taxon>
        <taxon>Kitasatosporales</taxon>
        <taxon>Streptomycetaceae</taxon>
        <taxon>Streptomyces</taxon>
        <taxon>Streptomyces aurantiacus group</taxon>
    </lineage>
</organism>
<dbReference type="Pfam" id="PF12796">
    <property type="entry name" value="Ank_2"/>
    <property type="match status" value="1"/>
</dbReference>
<dbReference type="PANTHER" id="PTHR24171">
    <property type="entry name" value="ANKYRIN REPEAT DOMAIN-CONTAINING PROTEIN 39-RELATED"/>
    <property type="match status" value="1"/>
</dbReference>
<gene>
    <name evidence="4" type="ORF">AQJ46_00005</name>
</gene>
<feature type="repeat" description="ANK" evidence="3">
    <location>
        <begin position="8"/>
        <end position="40"/>
    </location>
</feature>
<dbReference type="InterPro" id="IPR002110">
    <property type="entry name" value="Ankyrin_rpt"/>
</dbReference>
<dbReference type="SMART" id="SM00248">
    <property type="entry name" value="ANK"/>
    <property type="match status" value="2"/>
</dbReference>
<dbReference type="Gene3D" id="1.25.40.20">
    <property type="entry name" value="Ankyrin repeat-containing domain"/>
    <property type="match status" value="1"/>
</dbReference>
<name>A0A101SHR4_9ACTN</name>
<proteinExistence type="predicted"/>
<accession>A0A101SHR4</accession>
<keyword evidence="2 3" id="KW-0040">ANK repeat</keyword>
<dbReference type="InterPro" id="IPR036770">
    <property type="entry name" value="Ankyrin_rpt-contain_sf"/>
</dbReference>
<evidence type="ECO:0000313" key="5">
    <source>
        <dbReference type="Proteomes" id="UP000053669"/>
    </source>
</evidence>
<dbReference type="Proteomes" id="UP000053669">
    <property type="component" value="Unassembled WGS sequence"/>
</dbReference>
<keyword evidence="1" id="KW-0677">Repeat</keyword>
<protein>
    <submittedName>
        <fullName evidence="4">Uncharacterized protein</fullName>
    </submittedName>
</protein>
<comment type="caution">
    <text evidence="4">The sequence shown here is derived from an EMBL/GenBank/DDBJ whole genome shotgun (WGS) entry which is preliminary data.</text>
</comment>
<dbReference type="PROSITE" id="PS50088">
    <property type="entry name" value="ANK_REPEAT"/>
    <property type="match status" value="1"/>
</dbReference>
<dbReference type="GO" id="GO:0085020">
    <property type="term" value="P:protein K6-linked ubiquitination"/>
    <property type="evidence" value="ECO:0007669"/>
    <property type="project" value="TreeGrafter"/>
</dbReference>
<dbReference type="GO" id="GO:0004842">
    <property type="term" value="F:ubiquitin-protein transferase activity"/>
    <property type="evidence" value="ECO:0007669"/>
    <property type="project" value="TreeGrafter"/>
</dbReference>
<dbReference type="SUPFAM" id="SSF48403">
    <property type="entry name" value="Ankyrin repeat"/>
    <property type="match status" value="1"/>
</dbReference>